<feature type="compositionally biased region" description="Basic and acidic residues" evidence="1">
    <location>
        <begin position="339"/>
        <end position="349"/>
    </location>
</feature>
<feature type="compositionally biased region" description="Polar residues" evidence="1">
    <location>
        <begin position="101"/>
        <end position="138"/>
    </location>
</feature>
<feature type="compositionally biased region" description="Low complexity" evidence="1">
    <location>
        <begin position="150"/>
        <end position="166"/>
    </location>
</feature>
<dbReference type="EMBL" id="JAAAUY010000042">
    <property type="protein sequence ID" value="KAF9336934.1"/>
    <property type="molecule type" value="Genomic_DNA"/>
</dbReference>
<sequence length="433" mass="47486">MAQSTPPKAEKTPSKTPTNGSASKPLKPGDPGFVNPYARYVADLDPSGTMDDGRSYVGRMSHYVNKSAPKATRGSANRSQSFRQPQGRVPQPMPNPRPSGRNPTSQTNGKTSRYSTAQSGREYQQSRWSGQPLVTSSKLPEGFFGTAKGITSIPAPPTTASITSTPKKTHRGNRGDGCGGSQEEGWGETRSRDSWEESQQRTQKALKPRHEPIPTAESADTFFGTPKDVSSKAPTPEAHPSSRARKTDELPQMQWGTPQVNRAESDRNGHELVEQTKDHLGTSGWFTNPAFDRKDRPAQQPQPQPQPQAPHMLGGVRFGEREVVKEQERLPGQQPARPPEPRRSEEATMPKDIASVPPRPVSQEGDPLLIQYPVGDGCWVKMVVYVERDSKTAYSRLSGIGRRQISGVKVKTPEQLGDMVKDIVVDEKKNLLG</sequence>
<dbReference type="Proteomes" id="UP000696485">
    <property type="component" value="Unassembled WGS sequence"/>
</dbReference>
<organism evidence="2 3">
    <name type="scientific">Podila minutissima</name>
    <dbReference type="NCBI Taxonomy" id="64525"/>
    <lineage>
        <taxon>Eukaryota</taxon>
        <taxon>Fungi</taxon>
        <taxon>Fungi incertae sedis</taxon>
        <taxon>Mucoromycota</taxon>
        <taxon>Mortierellomycotina</taxon>
        <taxon>Mortierellomycetes</taxon>
        <taxon>Mortierellales</taxon>
        <taxon>Mortierellaceae</taxon>
        <taxon>Podila</taxon>
    </lineage>
</organism>
<evidence type="ECO:0000256" key="1">
    <source>
        <dbReference type="SAM" id="MobiDB-lite"/>
    </source>
</evidence>
<feature type="compositionally biased region" description="Polar residues" evidence="1">
    <location>
        <begin position="74"/>
        <end position="84"/>
    </location>
</feature>
<proteinExistence type="predicted"/>
<keyword evidence="3" id="KW-1185">Reference proteome</keyword>
<reference evidence="2" key="1">
    <citation type="journal article" date="2020" name="Fungal Divers.">
        <title>Resolving the Mortierellaceae phylogeny through synthesis of multi-gene phylogenetics and phylogenomics.</title>
        <authorList>
            <person name="Vandepol N."/>
            <person name="Liber J."/>
            <person name="Desiro A."/>
            <person name="Na H."/>
            <person name="Kennedy M."/>
            <person name="Barry K."/>
            <person name="Grigoriev I.V."/>
            <person name="Miller A.N."/>
            <person name="O'Donnell K."/>
            <person name="Stajich J.E."/>
            <person name="Bonito G."/>
        </authorList>
    </citation>
    <scope>NUCLEOTIDE SEQUENCE</scope>
    <source>
        <strain evidence="2">NVP1</strain>
    </source>
</reference>
<evidence type="ECO:0000313" key="2">
    <source>
        <dbReference type="EMBL" id="KAF9336934.1"/>
    </source>
</evidence>
<feature type="compositionally biased region" description="Basic and acidic residues" evidence="1">
    <location>
        <begin position="263"/>
        <end position="280"/>
    </location>
</feature>
<gene>
    <name evidence="2" type="ORF">BG006_006904</name>
</gene>
<feature type="region of interest" description="Disordered" evidence="1">
    <location>
        <begin position="61"/>
        <end position="367"/>
    </location>
</feature>
<feature type="compositionally biased region" description="Basic and acidic residues" evidence="1">
    <location>
        <begin position="187"/>
        <end position="199"/>
    </location>
</feature>
<feature type="region of interest" description="Disordered" evidence="1">
    <location>
        <begin position="1"/>
        <end position="37"/>
    </location>
</feature>
<feature type="compositionally biased region" description="Basic and acidic residues" evidence="1">
    <location>
        <begin position="318"/>
        <end position="329"/>
    </location>
</feature>
<accession>A0A9P5SWF1</accession>
<dbReference type="AlphaFoldDB" id="A0A9P5SWF1"/>
<evidence type="ECO:0000313" key="3">
    <source>
        <dbReference type="Proteomes" id="UP000696485"/>
    </source>
</evidence>
<comment type="caution">
    <text evidence="2">The sequence shown here is derived from an EMBL/GenBank/DDBJ whole genome shotgun (WGS) entry which is preliminary data.</text>
</comment>
<name>A0A9P5SWF1_9FUNG</name>
<protein>
    <submittedName>
        <fullName evidence="2">Uncharacterized protein</fullName>
    </submittedName>
</protein>